<protein>
    <submittedName>
        <fullName evidence="8">Aminotransferase class I/II-fold pyridoxal phosphate-dependent enzyme</fullName>
    </submittedName>
</protein>
<comment type="similarity">
    <text evidence="2">Belongs to the class-I pyridoxal-phosphate-dependent aminotransferase family.</text>
</comment>
<dbReference type="SUPFAM" id="SSF53383">
    <property type="entry name" value="PLP-dependent transferases"/>
    <property type="match status" value="1"/>
</dbReference>
<dbReference type="GO" id="GO:0006520">
    <property type="term" value="P:amino acid metabolic process"/>
    <property type="evidence" value="ECO:0007669"/>
    <property type="project" value="InterPro"/>
</dbReference>
<evidence type="ECO:0000313" key="8">
    <source>
        <dbReference type="EMBL" id="QNB46360.1"/>
    </source>
</evidence>
<dbReference type="KEGG" id="tfr:BR63_08555"/>
<name>A0A7G6E2Q6_THEFR</name>
<evidence type="ECO:0000256" key="1">
    <source>
        <dbReference type="ARBA" id="ARBA00001933"/>
    </source>
</evidence>
<dbReference type="Gene3D" id="3.90.1150.10">
    <property type="entry name" value="Aspartate Aminotransferase, domain 1"/>
    <property type="match status" value="1"/>
</dbReference>
<sequence>MCAFSMAASHARGKGEVDAVFSVLKKANDAVARLGKDKVVNASIGAIFDDEEKFVSLSAVNEYYREMPAEELMNYAAIAGLPDFLEAAVDFTFRGYKPENTYIKAVATPGGTGAVRHVFYNYVEEGQKALIPDWFWGPYRTIADEHLRGVDTYAMFDENYEFTLNSLKEKTQELLKVQDNLVIVFNTPAHNPTGYTMSMGDWQETFSFLKKCAEDKSKKIVLLLDIAYIDYAGTVEETRGFMKLFSTLPENILVTIAFSMSKSFLMYGMRSGALIGVSTSQDVAQEFFDINAYSNRGVWSNGTRGAQKLLADVAKNPELQAKIDAEREQYTKLIKDRAAIFMKEAKEVGLKTLPFRAGFFITVPASDPKKVAEKLAQDNIFVVPLKKGVRFAICSVPTHKMSGLAAKTKQAME</sequence>
<dbReference type="AlphaFoldDB" id="A0A7G6E2Q6"/>
<gene>
    <name evidence="8" type="ORF">BR63_08555</name>
</gene>
<keyword evidence="9" id="KW-1185">Reference proteome</keyword>
<dbReference type="InterPro" id="IPR015422">
    <property type="entry name" value="PyrdxlP-dep_Trfase_small"/>
</dbReference>
<evidence type="ECO:0000256" key="4">
    <source>
        <dbReference type="ARBA" id="ARBA00022576"/>
    </source>
</evidence>
<dbReference type="PANTHER" id="PTHR11879">
    <property type="entry name" value="ASPARTATE AMINOTRANSFERASE"/>
    <property type="match status" value="1"/>
</dbReference>
<proteinExistence type="inferred from homology"/>
<dbReference type="GO" id="GO:0030170">
    <property type="term" value="F:pyridoxal phosphate binding"/>
    <property type="evidence" value="ECO:0007669"/>
    <property type="project" value="InterPro"/>
</dbReference>
<dbReference type="InterPro" id="IPR000796">
    <property type="entry name" value="Asp_trans"/>
</dbReference>
<dbReference type="InterPro" id="IPR015424">
    <property type="entry name" value="PyrdxlP-dep_Trfase"/>
</dbReference>
<dbReference type="InterPro" id="IPR015421">
    <property type="entry name" value="PyrdxlP-dep_Trfase_major"/>
</dbReference>
<keyword evidence="6" id="KW-0663">Pyridoxal phosphate</keyword>
<dbReference type="InterPro" id="IPR004839">
    <property type="entry name" value="Aminotransferase_I/II_large"/>
</dbReference>
<evidence type="ECO:0000256" key="5">
    <source>
        <dbReference type="ARBA" id="ARBA00022679"/>
    </source>
</evidence>
<dbReference type="RefSeq" id="WP_034422544.1">
    <property type="nucleotide sequence ID" value="NZ_CP045798.1"/>
</dbReference>
<keyword evidence="5 8" id="KW-0808">Transferase</keyword>
<evidence type="ECO:0000313" key="9">
    <source>
        <dbReference type="Proteomes" id="UP000515847"/>
    </source>
</evidence>
<evidence type="ECO:0000259" key="7">
    <source>
        <dbReference type="Pfam" id="PF00155"/>
    </source>
</evidence>
<evidence type="ECO:0000256" key="2">
    <source>
        <dbReference type="ARBA" id="ARBA00007441"/>
    </source>
</evidence>
<organism evidence="8 9">
    <name type="scientific">Thermanaerosceptrum fracticalcis</name>
    <dbReference type="NCBI Taxonomy" id="1712410"/>
    <lineage>
        <taxon>Bacteria</taxon>
        <taxon>Bacillati</taxon>
        <taxon>Bacillota</taxon>
        <taxon>Clostridia</taxon>
        <taxon>Eubacteriales</taxon>
        <taxon>Peptococcaceae</taxon>
        <taxon>Thermanaerosceptrum</taxon>
    </lineage>
</organism>
<dbReference type="GO" id="GO:0042802">
    <property type="term" value="F:identical protein binding"/>
    <property type="evidence" value="ECO:0007669"/>
    <property type="project" value="TreeGrafter"/>
</dbReference>
<dbReference type="PANTHER" id="PTHR11879:SF22">
    <property type="entry name" value="ASPARTATE AMINOTRANSFERASE, MITOCHONDRIAL"/>
    <property type="match status" value="1"/>
</dbReference>
<keyword evidence="4 8" id="KW-0032">Aminotransferase</keyword>
<dbReference type="OrthoDB" id="9766445at2"/>
<dbReference type="Pfam" id="PF00155">
    <property type="entry name" value="Aminotran_1_2"/>
    <property type="match status" value="1"/>
</dbReference>
<accession>A0A7G6E2Q6</accession>
<comment type="cofactor">
    <cofactor evidence="1">
        <name>pyridoxal 5'-phosphate</name>
        <dbReference type="ChEBI" id="CHEBI:597326"/>
    </cofactor>
</comment>
<dbReference type="EMBL" id="CP045798">
    <property type="protein sequence ID" value="QNB46360.1"/>
    <property type="molecule type" value="Genomic_DNA"/>
</dbReference>
<comment type="subunit">
    <text evidence="3">Homodimer.</text>
</comment>
<dbReference type="GO" id="GO:0008483">
    <property type="term" value="F:transaminase activity"/>
    <property type="evidence" value="ECO:0007669"/>
    <property type="project" value="UniProtKB-KW"/>
</dbReference>
<dbReference type="CDD" id="cd00609">
    <property type="entry name" value="AAT_like"/>
    <property type="match status" value="1"/>
</dbReference>
<dbReference type="Proteomes" id="UP000515847">
    <property type="component" value="Chromosome"/>
</dbReference>
<evidence type="ECO:0000256" key="6">
    <source>
        <dbReference type="ARBA" id="ARBA00022898"/>
    </source>
</evidence>
<dbReference type="Gene3D" id="3.40.640.10">
    <property type="entry name" value="Type I PLP-dependent aspartate aminotransferase-like (Major domain)"/>
    <property type="match status" value="1"/>
</dbReference>
<evidence type="ECO:0000256" key="3">
    <source>
        <dbReference type="ARBA" id="ARBA00011738"/>
    </source>
</evidence>
<feature type="domain" description="Aminotransferase class I/classII large" evidence="7">
    <location>
        <begin position="38"/>
        <end position="401"/>
    </location>
</feature>
<reference evidence="8 9" key="1">
    <citation type="journal article" date="2019" name="Front. Microbiol.">
        <title>Thermoanaerosceptrum fracticalcis gen. nov. sp. nov., a Novel Fumarate-Fermenting Microorganism From a Deep Fractured Carbonate Aquifer of the US Great Basin.</title>
        <authorList>
            <person name="Hamilton-Brehm S.D."/>
            <person name="Stewart L.E."/>
            <person name="Zavarin M."/>
            <person name="Caldwell M."/>
            <person name="Lawson P.A."/>
            <person name="Onstott T.C."/>
            <person name="Grzymski J."/>
            <person name="Neveux I."/>
            <person name="Lollar B.S."/>
            <person name="Russell C.E."/>
            <person name="Moser D.P."/>
        </authorList>
    </citation>
    <scope>NUCLEOTIDE SEQUENCE [LARGE SCALE GENOMIC DNA]</scope>
    <source>
        <strain evidence="8 9">DRI-13</strain>
    </source>
</reference>